<dbReference type="AlphaFoldDB" id="A0A9N8YYW6"/>
<accession>A0A9N8YYW6</accession>
<name>A0A9N8YYW6_9GLOM</name>
<dbReference type="Proteomes" id="UP000789342">
    <property type="component" value="Unassembled WGS sequence"/>
</dbReference>
<organism evidence="1 2">
    <name type="scientific">Acaulospora morrowiae</name>
    <dbReference type="NCBI Taxonomy" id="94023"/>
    <lineage>
        <taxon>Eukaryota</taxon>
        <taxon>Fungi</taxon>
        <taxon>Fungi incertae sedis</taxon>
        <taxon>Mucoromycota</taxon>
        <taxon>Glomeromycotina</taxon>
        <taxon>Glomeromycetes</taxon>
        <taxon>Diversisporales</taxon>
        <taxon>Acaulosporaceae</taxon>
        <taxon>Acaulospora</taxon>
    </lineage>
</organism>
<protein>
    <submittedName>
        <fullName evidence="1">16290_t:CDS:1</fullName>
    </submittedName>
</protein>
<evidence type="ECO:0000313" key="1">
    <source>
        <dbReference type="EMBL" id="CAG8456889.1"/>
    </source>
</evidence>
<reference evidence="1" key="1">
    <citation type="submission" date="2021-06" db="EMBL/GenBank/DDBJ databases">
        <authorList>
            <person name="Kallberg Y."/>
            <person name="Tangrot J."/>
            <person name="Rosling A."/>
        </authorList>
    </citation>
    <scope>NUCLEOTIDE SEQUENCE</scope>
    <source>
        <strain evidence="1">CL551</strain>
    </source>
</reference>
<dbReference type="EMBL" id="CAJVPV010000433">
    <property type="protein sequence ID" value="CAG8456889.1"/>
    <property type="molecule type" value="Genomic_DNA"/>
</dbReference>
<comment type="caution">
    <text evidence="1">The sequence shown here is derived from an EMBL/GenBank/DDBJ whole genome shotgun (WGS) entry which is preliminary data.</text>
</comment>
<evidence type="ECO:0000313" key="2">
    <source>
        <dbReference type="Proteomes" id="UP000789342"/>
    </source>
</evidence>
<sequence length="131" mass="14925">MYLDSTGVYNTTLDIFSDLGITITSHSITRYKTDASKEHYGLVDTTFTQYIENAIVLNIDDYHNIHTEQVPNTTTTSDAAHLATILMNPITTQRAIPQLNIHNFKLVDTESIKINLENRFMELYSLSHNQC</sequence>
<gene>
    <name evidence="1" type="ORF">AMORRO_LOCUS1199</name>
</gene>
<proteinExistence type="predicted"/>
<keyword evidence="2" id="KW-1185">Reference proteome</keyword>
<dbReference type="OrthoDB" id="2447160at2759"/>